<dbReference type="EMBL" id="BK014869">
    <property type="protein sequence ID" value="DAD79662.1"/>
    <property type="molecule type" value="Genomic_DNA"/>
</dbReference>
<proteinExistence type="predicted"/>
<name>A0A8S5MBQ0_9CAUD</name>
<sequence>MMKLGLDEILNAIAEQSLERDVFMHLFRYSERLHNQLSTDDCCEVFAEILQGQGDIDKELLRGLENDYDVDLVKILTEEENNRGNK</sequence>
<accession>A0A8S5MBQ0</accession>
<evidence type="ECO:0000313" key="1">
    <source>
        <dbReference type="EMBL" id="DAD79662.1"/>
    </source>
</evidence>
<organism evidence="1">
    <name type="scientific">Podoviridae sp. ct53O25</name>
    <dbReference type="NCBI Taxonomy" id="2826539"/>
    <lineage>
        <taxon>Viruses</taxon>
        <taxon>Duplodnaviria</taxon>
        <taxon>Heunggongvirae</taxon>
        <taxon>Uroviricota</taxon>
        <taxon>Caudoviricetes</taxon>
    </lineage>
</organism>
<reference evidence="1" key="1">
    <citation type="journal article" date="2021" name="Proc. Natl. Acad. Sci. U.S.A.">
        <title>A Catalog of Tens of Thousands of Viruses from Human Metagenomes Reveals Hidden Associations with Chronic Diseases.</title>
        <authorList>
            <person name="Tisza M.J."/>
            <person name="Buck C.B."/>
        </authorList>
    </citation>
    <scope>NUCLEOTIDE SEQUENCE</scope>
    <source>
        <strain evidence="1">Ct53O25</strain>
    </source>
</reference>
<protein>
    <submittedName>
        <fullName evidence="1">Uncharacterized protein</fullName>
    </submittedName>
</protein>